<dbReference type="PROSITE" id="PS50889">
    <property type="entry name" value="S4"/>
    <property type="match status" value="1"/>
</dbReference>
<evidence type="ECO:0000313" key="11">
    <source>
        <dbReference type="Proteomes" id="UP001217476"/>
    </source>
</evidence>
<dbReference type="InterPro" id="IPR006145">
    <property type="entry name" value="PsdUridine_synth_RsuA/RluA"/>
</dbReference>
<comment type="function">
    <text evidence="5">Responsible for synthesis of pseudouridine from uracil at positions 1911, 1915 and 1917 in 23S ribosomal RNA.</text>
</comment>
<evidence type="ECO:0000256" key="5">
    <source>
        <dbReference type="ARBA" id="ARBA00056072"/>
    </source>
</evidence>
<evidence type="ECO:0000313" key="10">
    <source>
        <dbReference type="EMBL" id="WEK06702.1"/>
    </source>
</evidence>
<evidence type="ECO:0000256" key="2">
    <source>
        <dbReference type="ARBA" id="ARBA00022884"/>
    </source>
</evidence>
<dbReference type="NCBIfam" id="TIGR00005">
    <property type="entry name" value="rluA_subfam"/>
    <property type="match status" value="1"/>
</dbReference>
<evidence type="ECO:0000256" key="7">
    <source>
        <dbReference type="PROSITE-ProRule" id="PRU00182"/>
    </source>
</evidence>
<evidence type="ECO:0000256" key="4">
    <source>
        <dbReference type="ARBA" id="ARBA00036882"/>
    </source>
</evidence>
<evidence type="ECO:0000256" key="6">
    <source>
        <dbReference type="PIRSR" id="PIRSR606225-1"/>
    </source>
</evidence>
<dbReference type="InterPro" id="IPR006225">
    <property type="entry name" value="PsdUridine_synth_RluC/D"/>
</dbReference>
<dbReference type="Gene3D" id="3.30.2350.10">
    <property type="entry name" value="Pseudouridine synthase"/>
    <property type="match status" value="1"/>
</dbReference>
<dbReference type="GO" id="GO:0160140">
    <property type="term" value="F:23S rRNA pseudouridine(1911/1915/1917) synthase activity"/>
    <property type="evidence" value="ECO:0007669"/>
    <property type="project" value="UniProtKB-EC"/>
</dbReference>
<dbReference type="InterPro" id="IPR006224">
    <property type="entry name" value="PsdUridine_synth_RluA-like_CS"/>
</dbReference>
<comment type="catalytic activity">
    <reaction evidence="4">
        <text>uridine(1911/1915/1917) in 23S rRNA = pseudouridine(1911/1915/1917) in 23S rRNA</text>
        <dbReference type="Rhea" id="RHEA:42524"/>
        <dbReference type="Rhea" id="RHEA-COMP:10097"/>
        <dbReference type="Rhea" id="RHEA-COMP:10098"/>
        <dbReference type="ChEBI" id="CHEBI:65314"/>
        <dbReference type="ChEBI" id="CHEBI:65315"/>
        <dbReference type="EC" id="5.4.99.23"/>
    </reaction>
</comment>
<gene>
    <name evidence="10" type="ORF">P0Y65_01475</name>
</gene>
<dbReference type="PROSITE" id="PS01129">
    <property type="entry name" value="PSI_RLU"/>
    <property type="match status" value="1"/>
</dbReference>
<dbReference type="GO" id="GO:0000455">
    <property type="term" value="P:enzyme-directed rRNA pseudouridine synthesis"/>
    <property type="evidence" value="ECO:0007669"/>
    <property type="project" value="TreeGrafter"/>
</dbReference>
<dbReference type="EC" id="5.4.99.-" evidence="8"/>
<accession>A0AAJ5VYC3</accession>
<evidence type="ECO:0000256" key="3">
    <source>
        <dbReference type="ARBA" id="ARBA00023235"/>
    </source>
</evidence>
<comment type="catalytic activity">
    <reaction evidence="8">
        <text>a uridine in RNA = a pseudouridine in RNA</text>
        <dbReference type="Rhea" id="RHEA:48348"/>
        <dbReference type="Rhea" id="RHEA-COMP:12068"/>
        <dbReference type="Rhea" id="RHEA-COMP:12069"/>
        <dbReference type="ChEBI" id="CHEBI:65314"/>
        <dbReference type="ChEBI" id="CHEBI:65315"/>
    </reaction>
</comment>
<evidence type="ECO:0000256" key="1">
    <source>
        <dbReference type="ARBA" id="ARBA00010876"/>
    </source>
</evidence>
<dbReference type="Pfam" id="PF00849">
    <property type="entry name" value="PseudoU_synth_2"/>
    <property type="match status" value="1"/>
</dbReference>
<comment type="similarity">
    <text evidence="1 8">Belongs to the pseudouridine synthase RluA family.</text>
</comment>
<dbReference type="GO" id="GO:0003723">
    <property type="term" value="F:RNA binding"/>
    <property type="evidence" value="ECO:0007669"/>
    <property type="project" value="UniProtKB-KW"/>
</dbReference>
<dbReference type="CDD" id="cd00165">
    <property type="entry name" value="S4"/>
    <property type="match status" value="1"/>
</dbReference>
<reference evidence="10" key="1">
    <citation type="submission" date="2023-03" db="EMBL/GenBank/DDBJ databases">
        <title>Andean soil-derived lignocellulolytic bacterial consortium as a source of novel taxa and putative plastic-active enzymes.</title>
        <authorList>
            <person name="Diaz-Garcia L."/>
            <person name="Chuvochina M."/>
            <person name="Feuerriegel G."/>
            <person name="Bunk B."/>
            <person name="Sproer C."/>
            <person name="Streit W.R."/>
            <person name="Rodriguez L.M."/>
            <person name="Overmann J."/>
            <person name="Jimenez D.J."/>
        </authorList>
    </citation>
    <scope>NUCLEOTIDE SEQUENCE</scope>
    <source>
        <strain evidence="10">MAG 4196</strain>
    </source>
</reference>
<name>A0AAJ5VYC3_9HYPH</name>
<dbReference type="InterPro" id="IPR020103">
    <property type="entry name" value="PsdUridine_synth_cat_dom_sf"/>
</dbReference>
<dbReference type="Proteomes" id="UP001217476">
    <property type="component" value="Chromosome"/>
</dbReference>
<evidence type="ECO:0000256" key="8">
    <source>
        <dbReference type="RuleBase" id="RU362028"/>
    </source>
</evidence>
<sequence length="322" mass="35012">MVGGRLDATLARVHTILSRNRIKDLILAGSVSIDGAVVSEPKYRLTAGETIVLLAPPPEDADPEPQDIPLDILYEDDQLIVINKPVGMVVHPAPGSPDGTLVNALLFHCGDSLQGIGGVKRPGIVHRLDRDTSGVMVAAKTETAHKHLSAQFADHGRTGPLHRAYLAYVWGVTETGKGTVDAPLGRDQNNRLKQAVRKDGREAITHYFVEARFGGDGWDITRVQCHLETGRTHQIRVHMAHVGHPLVADVVYASGYATKINRLPEDVAEPIRSLGRQALHAAELGFEHPTTGEEMLFEADLPPDLQALDDALQDYDKAFARS</sequence>
<feature type="active site" evidence="6">
    <location>
        <position position="129"/>
    </location>
</feature>
<protein>
    <recommendedName>
        <fullName evidence="8">Pseudouridine synthase</fullName>
        <ecNumber evidence="8">5.4.99.-</ecNumber>
    </recommendedName>
</protein>
<dbReference type="Pfam" id="PF01479">
    <property type="entry name" value="S4"/>
    <property type="match status" value="1"/>
</dbReference>
<dbReference type="InterPro" id="IPR050188">
    <property type="entry name" value="RluA_PseudoU_synthase"/>
</dbReference>
<dbReference type="Gene3D" id="3.10.290.10">
    <property type="entry name" value="RNA-binding S4 domain"/>
    <property type="match status" value="1"/>
</dbReference>
<dbReference type="SUPFAM" id="SSF55174">
    <property type="entry name" value="Alpha-L RNA-binding motif"/>
    <property type="match status" value="1"/>
</dbReference>
<dbReference type="InterPro" id="IPR002942">
    <property type="entry name" value="S4_RNA-bd"/>
</dbReference>
<keyword evidence="2 7" id="KW-0694">RNA-binding</keyword>
<proteinExistence type="inferred from homology"/>
<dbReference type="PANTHER" id="PTHR21600:SF44">
    <property type="entry name" value="RIBOSOMAL LARGE SUBUNIT PSEUDOURIDINE SYNTHASE D"/>
    <property type="match status" value="1"/>
</dbReference>
<dbReference type="EMBL" id="CP119312">
    <property type="protein sequence ID" value="WEK06702.1"/>
    <property type="molecule type" value="Genomic_DNA"/>
</dbReference>
<evidence type="ECO:0000259" key="9">
    <source>
        <dbReference type="SMART" id="SM00363"/>
    </source>
</evidence>
<dbReference type="SUPFAM" id="SSF55120">
    <property type="entry name" value="Pseudouridine synthase"/>
    <property type="match status" value="1"/>
</dbReference>
<dbReference type="InterPro" id="IPR036986">
    <property type="entry name" value="S4_RNA-bd_sf"/>
</dbReference>
<dbReference type="PANTHER" id="PTHR21600">
    <property type="entry name" value="MITOCHONDRIAL RNA PSEUDOURIDINE SYNTHASE"/>
    <property type="match status" value="1"/>
</dbReference>
<dbReference type="AlphaFoldDB" id="A0AAJ5VYC3"/>
<dbReference type="CDD" id="cd02869">
    <property type="entry name" value="PseudoU_synth_RluA_like"/>
    <property type="match status" value="1"/>
</dbReference>
<dbReference type="FunFam" id="3.30.2350.10:FF:000006">
    <property type="entry name" value="Pseudouridine synthase"/>
    <property type="match status" value="1"/>
</dbReference>
<keyword evidence="3 8" id="KW-0413">Isomerase</keyword>
<feature type="domain" description="RNA-binding S4" evidence="9">
    <location>
        <begin position="4"/>
        <end position="69"/>
    </location>
</feature>
<dbReference type="SMART" id="SM00363">
    <property type="entry name" value="S4"/>
    <property type="match status" value="1"/>
</dbReference>
<organism evidence="10 11">
    <name type="scientific">Candidatus Devosia phytovorans</name>
    <dbReference type="NCBI Taxonomy" id="3121372"/>
    <lineage>
        <taxon>Bacteria</taxon>
        <taxon>Pseudomonadati</taxon>
        <taxon>Pseudomonadota</taxon>
        <taxon>Alphaproteobacteria</taxon>
        <taxon>Hyphomicrobiales</taxon>
        <taxon>Devosiaceae</taxon>
        <taxon>Devosia</taxon>
    </lineage>
</organism>